<dbReference type="SUPFAM" id="SSF51735">
    <property type="entry name" value="NAD(P)-binding Rossmann-fold domains"/>
    <property type="match status" value="1"/>
</dbReference>
<dbReference type="GO" id="GO:0051287">
    <property type="term" value="F:NAD binding"/>
    <property type="evidence" value="ECO:0007669"/>
    <property type="project" value="InterPro"/>
</dbReference>
<dbReference type="Proteomes" id="UP000244913">
    <property type="component" value="Unassembled WGS sequence"/>
</dbReference>
<dbReference type="InterPro" id="IPR017476">
    <property type="entry name" value="UDP-Glc/GDP-Man"/>
</dbReference>
<dbReference type="AlphaFoldDB" id="A0A2T9IXF8"/>
<accession>A0A2T9IXF8</accession>
<comment type="caution">
    <text evidence="5">The sequence shown here is derived from an EMBL/GenBank/DDBJ whole genome shotgun (WGS) entry which is preliminary data.</text>
</comment>
<dbReference type="Pfam" id="PF00984">
    <property type="entry name" value="UDPG_MGDP_dh"/>
    <property type="match status" value="1"/>
</dbReference>
<evidence type="ECO:0000256" key="3">
    <source>
        <dbReference type="PIRNR" id="PIRNR000124"/>
    </source>
</evidence>
<dbReference type="Pfam" id="PF03721">
    <property type="entry name" value="UDPG_MGDP_dh_N"/>
    <property type="match status" value="1"/>
</dbReference>
<dbReference type="InterPro" id="IPR008927">
    <property type="entry name" value="6-PGluconate_DH-like_C_sf"/>
</dbReference>
<dbReference type="InterPro" id="IPR036220">
    <property type="entry name" value="UDP-Glc/GDP-Man_DH_C_sf"/>
</dbReference>
<keyword evidence="6" id="KW-1185">Reference proteome</keyword>
<dbReference type="InterPro" id="IPR036291">
    <property type="entry name" value="NAD(P)-bd_dom_sf"/>
</dbReference>
<sequence length="445" mass="46148">MAECGATAEGLALEAARFIARVEDRDLTVCVLGLGYVGLPLALDLARAGFAVVGCDSSPAVLASLAARRSPLPHIADAALEALWPRFAAAAPVAGRAPPADVYLICVPTPLSPSGAPDMGAVIEAAELVGPALTRGALVALESTVYPGATAEVLRPRLEQLSGLRAGRDFALAHAPERQNPGGASVEQSRRRLVGADSHAEREMALGLYRTFAEPAAVDSLATAEAAKLSENVFRLVNIALANELAATFRGMGLDPWAVARAAATKPFGFMPFAAGPGVGGHCIPVDPVYLTWRAEGMGLNLPLVDAARDIVGRRPGEVCAEVLAALPPRADGGRGRILVVGAAYKRNVGDARHSPAVEIIEILSEAGCETAYCDPFVPQLEAGGRMLSAAPVDEALARDWDAVVIVTDHDRVDHAAFLRAAPLVFDTRNVLAGVAGGSARVVQV</sequence>
<dbReference type="InterPro" id="IPR001732">
    <property type="entry name" value="UDP-Glc/GDP-Man_DH_N"/>
</dbReference>
<dbReference type="InterPro" id="IPR014026">
    <property type="entry name" value="UDP-Glc/GDP-Man_DH_dimer"/>
</dbReference>
<dbReference type="PANTHER" id="PTHR43491">
    <property type="entry name" value="UDP-N-ACETYL-D-MANNOSAMINE DEHYDROGENASE"/>
    <property type="match status" value="1"/>
</dbReference>
<dbReference type="SUPFAM" id="SSF52413">
    <property type="entry name" value="UDP-glucose/GDP-mannose dehydrogenase C-terminal domain"/>
    <property type="match status" value="1"/>
</dbReference>
<keyword evidence="2" id="KW-0520">NAD</keyword>
<evidence type="ECO:0000313" key="6">
    <source>
        <dbReference type="Proteomes" id="UP000244913"/>
    </source>
</evidence>
<gene>
    <name evidence="5" type="ORF">DDF65_23665</name>
</gene>
<evidence type="ECO:0000256" key="2">
    <source>
        <dbReference type="ARBA" id="ARBA00023027"/>
    </source>
</evidence>
<dbReference type="Gene3D" id="3.40.50.720">
    <property type="entry name" value="NAD(P)-binding Rossmann-like Domain"/>
    <property type="match status" value="2"/>
</dbReference>
<dbReference type="Pfam" id="PF03720">
    <property type="entry name" value="UDPG_MGDP_dh_C"/>
    <property type="match status" value="1"/>
</dbReference>
<dbReference type="GO" id="GO:0016628">
    <property type="term" value="F:oxidoreductase activity, acting on the CH-CH group of donors, NAD or NADP as acceptor"/>
    <property type="evidence" value="ECO:0007669"/>
    <property type="project" value="InterPro"/>
</dbReference>
<evidence type="ECO:0000313" key="5">
    <source>
        <dbReference type="EMBL" id="PVM71701.1"/>
    </source>
</evidence>
<dbReference type="SUPFAM" id="SSF48179">
    <property type="entry name" value="6-phosphogluconate dehydrogenase C-terminal domain-like"/>
    <property type="match status" value="1"/>
</dbReference>
<dbReference type="PANTHER" id="PTHR43491:SF1">
    <property type="entry name" value="UDP-N-ACETYL-D-MANNOSAMINE DEHYDROGENASE"/>
    <property type="match status" value="1"/>
</dbReference>
<dbReference type="GO" id="GO:0016616">
    <property type="term" value="F:oxidoreductase activity, acting on the CH-OH group of donors, NAD or NADP as acceptor"/>
    <property type="evidence" value="ECO:0007669"/>
    <property type="project" value="InterPro"/>
</dbReference>
<comment type="similarity">
    <text evidence="3">Belongs to the UDP-glucose/GDP-mannose dehydrogenase family.</text>
</comment>
<dbReference type="RefSeq" id="WP_116569946.1">
    <property type="nucleotide sequence ID" value="NZ_QDKP01000065.1"/>
</dbReference>
<proteinExistence type="inferred from homology"/>
<dbReference type="PIRSF" id="PIRSF000124">
    <property type="entry name" value="UDPglc_GDPman_dh"/>
    <property type="match status" value="1"/>
</dbReference>
<keyword evidence="1" id="KW-0560">Oxidoreductase</keyword>
<dbReference type="GO" id="GO:0000271">
    <property type="term" value="P:polysaccharide biosynthetic process"/>
    <property type="evidence" value="ECO:0007669"/>
    <property type="project" value="InterPro"/>
</dbReference>
<dbReference type="SMART" id="SM00984">
    <property type="entry name" value="UDPG_MGDP_dh_C"/>
    <property type="match status" value="1"/>
</dbReference>
<dbReference type="InterPro" id="IPR014027">
    <property type="entry name" value="UDP-Glc/GDP-Man_DH_C"/>
</dbReference>
<dbReference type="InterPro" id="IPR028359">
    <property type="entry name" value="UDP_ManNAc/GlcNAc_DH"/>
</dbReference>
<feature type="domain" description="UDP-glucose/GDP-mannose dehydrogenase C-terminal" evidence="4">
    <location>
        <begin position="339"/>
        <end position="434"/>
    </location>
</feature>
<evidence type="ECO:0000259" key="4">
    <source>
        <dbReference type="SMART" id="SM00984"/>
    </source>
</evidence>
<name>A0A2T9IXF8_9CAUL</name>
<dbReference type="NCBIfam" id="TIGR03026">
    <property type="entry name" value="NDP-sugDHase"/>
    <property type="match status" value="1"/>
</dbReference>
<dbReference type="PIRSF" id="PIRSF500136">
    <property type="entry name" value="UDP_ManNAc_DH"/>
    <property type="match status" value="1"/>
</dbReference>
<dbReference type="EMBL" id="QDKP01000065">
    <property type="protein sequence ID" value="PVM71701.1"/>
    <property type="molecule type" value="Genomic_DNA"/>
</dbReference>
<reference evidence="5 6" key="1">
    <citation type="submission" date="2018-04" db="EMBL/GenBank/DDBJ databases">
        <title>The genome sequence of Caulobacter sp. 736.</title>
        <authorList>
            <person name="Gao J."/>
            <person name="Sun J."/>
        </authorList>
    </citation>
    <scope>NUCLEOTIDE SEQUENCE [LARGE SCALE GENOMIC DNA]</scope>
    <source>
        <strain evidence="5 6">736</strain>
    </source>
</reference>
<protein>
    <submittedName>
        <fullName evidence="5">Nucleotide sugar dehydrogenase</fullName>
    </submittedName>
</protein>
<evidence type="ECO:0000256" key="1">
    <source>
        <dbReference type="ARBA" id="ARBA00023002"/>
    </source>
</evidence>
<organism evidence="5 6">
    <name type="scientific">Caulobacter radicis</name>
    <dbReference type="NCBI Taxonomy" id="2172650"/>
    <lineage>
        <taxon>Bacteria</taxon>
        <taxon>Pseudomonadati</taxon>
        <taxon>Pseudomonadota</taxon>
        <taxon>Alphaproteobacteria</taxon>
        <taxon>Caulobacterales</taxon>
        <taxon>Caulobacteraceae</taxon>
        <taxon>Caulobacter</taxon>
    </lineage>
</organism>